<comment type="catalytic activity">
    <reaction evidence="1">
        <text>S-ubiquitinyl-[E2 ubiquitin-conjugating enzyme]-L-cysteine + [acceptor protein]-L-lysine = [E2 ubiquitin-conjugating enzyme]-L-cysteine + N(6)-ubiquitinyl-[acceptor protein]-L-lysine.</text>
        <dbReference type="EC" id="2.3.2.26"/>
    </reaction>
</comment>
<gene>
    <name evidence="8" type="ORF">INT43_001945</name>
</gene>
<dbReference type="Gene3D" id="3.30.2410.10">
    <property type="entry name" value="Hect, E3 ligase catalytic domain"/>
    <property type="match status" value="1"/>
</dbReference>
<organism evidence="8 9">
    <name type="scientific">Mortierella isabellina</name>
    <name type="common">Filamentous fungus</name>
    <name type="synonym">Umbelopsis isabellina</name>
    <dbReference type="NCBI Taxonomy" id="91625"/>
    <lineage>
        <taxon>Eukaryota</taxon>
        <taxon>Fungi</taxon>
        <taxon>Fungi incertae sedis</taxon>
        <taxon>Mucoromycota</taxon>
        <taxon>Mucoromycotina</taxon>
        <taxon>Umbelopsidomycetes</taxon>
        <taxon>Umbelopsidales</taxon>
        <taxon>Umbelopsidaceae</taxon>
        <taxon>Umbelopsis</taxon>
    </lineage>
</organism>
<keyword evidence="3" id="KW-0808">Transferase</keyword>
<name>A0A8H7PSH4_MORIS</name>
<evidence type="ECO:0000259" key="7">
    <source>
        <dbReference type="PROSITE" id="PS50237"/>
    </source>
</evidence>
<evidence type="ECO:0000256" key="3">
    <source>
        <dbReference type="ARBA" id="ARBA00022679"/>
    </source>
</evidence>
<dbReference type="AlphaFoldDB" id="A0A8H7PSH4"/>
<protein>
    <recommendedName>
        <fullName evidence="2">HECT-type E3 ubiquitin transferase</fullName>
        <ecNumber evidence="2">2.3.2.26</ecNumber>
    </recommendedName>
</protein>
<keyword evidence="4 5" id="KW-0833">Ubl conjugation pathway</keyword>
<evidence type="ECO:0000313" key="9">
    <source>
        <dbReference type="Proteomes" id="UP000654370"/>
    </source>
</evidence>
<dbReference type="InterPro" id="IPR044611">
    <property type="entry name" value="E3A/B/C-like"/>
</dbReference>
<proteinExistence type="predicted"/>
<dbReference type="EMBL" id="JAEPQZ010000007">
    <property type="protein sequence ID" value="KAG2179095.1"/>
    <property type="molecule type" value="Genomic_DNA"/>
</dbReference>
<dbReference type="SUPFAM" id="SSF56204">
    <property type="entry name" value="Hect, E3 ligase catalytic domain"/>
    <property type="match status" value="1"/>
</dbReference>
<dbReference type="FunFam" id="3.30.2160.10:FF:000002">
    <property type="entry name" value="Putative Ubiquitin-protein ligase E3C"/>
    <property type="match status" value="1"/>
</dbReference>
<dbReference type="EC" id="2.3.2.26" evidence="2"/>
<dbReference type="GO" id="GO:0061630">
    <property type="term" value="F:ubiquitin protein ligase activity"/>
    <property type="evidence" value="ECO:0007669"/>
    <property type="project" value="UniProtKB-EC"/>
</dbReference>
<sequence>MFQTSNEKKKEFLEKAKADRLRRELEKKQKEDKEALTRSAIRLQVWWRSRKAAEHWKRIGRWQVWNEHAVAIVDEKAPIPGQVWKCVALFWLLNGNDKLSGPTAQDCFQKVCKLMLTKMTRPGSSASEAGTIPFHAFLADSVHSIKARFIFKQTLNGCWERVTDVDHGQYLSGAELRMLLMYMSPKTYNLSSAEQILDGYWVMQGYNQNLREIANSILADISPYHLINEGAQQRCANIIKLQDRATRHSKGVISEADKRFISSTILWLTAVIRCSLFILENKLSKANSSEMAMDEFVVQVLAIPCLTTVVNDPCLNLIASCEVLSRITAGRFTRKKAQQLSSSLEADGCLFFVANMVSLYQHSLKDNKNSGNLPQACDLVQMAAAMLQCIKPYVSATQRNGFSRYHLLFGWYSTSARRKTAFPNYVYTKAMGQLEHLWSRPFMNTLFTDVCSFRDLTQPNAESRSSGFKSKFNASQLRKKSRIPDDRQKALNTAYEDGKPLAELSMDAENAFRLYYTCTEYFRDSTREIWTNVAFTKNLVPQLWKLMNSLKPNGAGLSIYMDDAKQSMDSIEGEVLLDILKGFCESAIIVFKTLDNSDLFEKQQPFTVTELNNMAKFLNEFYFTLVQICPVDEDSAISLPPRLRQFQCIRKLLMQLYDIDGRRQYRSHEKWILIHDESRPFASLPQLITFKFRPSQPSQFMTRVRNNDLVAKRILYLMPHTIPFPTRLDIFRDMAVHQRELTISRRQALLIKVRRQYLMEDGFAALADQGRSTWLGDIRVSFVNELGAEEAGIDQGGPFKAKRMYEEFISQLCTLAFSPAFGLFSSTSVDHFMFPSPSSYVHGTDHIALFRFMGKVLAKAVYEGVLVDAQFASFFLAKLLGRNVFIEQLQELDADMFRNLMFLKRYEGDVGDLCLTFSADMDFFNETKTVDLKYNGRDIPVTNDNRIEYIYVMGDYMLNQRIKEQTKAFIEGFKSIISDNWIRIFSPAELQRVISGENVDFADVSDLRSHTEYQNGAFDQHPVMKMLWQILQDFDSEDKRAFLKFVTSSPKVRQIPPLGGFEYLQPPFTIRLISLSGESSFAGISYVKNIFTPNGKDGRLPSSSTCYEPRLVFCSFNLLKLPGKLMISYAP</sequence>
<dbReference type="OrthoDB" id="423283at2759"/>
<dbReference type="InterPro" id="IPR035983">
    <property type="entry name" value="Hect_E3_ubiquitin_ligase"/>
</dbReference>
<dbReference type="CDD" id="cd00078">
    <property type="entry name" value="HECTc"/>
    <property type="match status" value="1"/>
</dbReference>
<dbReference type="GO" id="GO:0000209">
    <property type="term" value="P:protein polyubiquitination"/>
    <property type="evidence" value="ECO:0007669"/>
    <property type="project" value="InterPro"/>
</dbReference>
<dbReference type="GO" id="GO:0006511">
    <property type="term" value="P:ubiquitin-dependent protein catabolic process"/>
    <property type="evidence" value="ECO:0007669"/>
    <property type="project" value="TreeGrafter"/>
</dbReference>
<dbReference type="PROSITE" id="PS50237">
    <property type="entry name" value="HECT"/>
    <property type="match status" value="1"/>
</dbReference>
<dbReference type="Pfam" id="PF00632">
    <property type="entry name" value="HECT"/>
    <property type="match status" value="1"/>
</dbReference>
<evidence type="ECO:0000256" key="6">
    <source>
        <dbReference type="SAM" id="MobiDB-lite"/>
    </source>
</evidence>
<evidence type="ECO:0000256" key="1">
    <source>
        <dbReference type="ARBA" id="ARBA00000885"/>
    </source>
</evidence>
<dbReference type="PANTHER" id="PTHR45700:SF3">
    <property type="entry name" value="UBIQUITIN-PROTEIN LIGASE E3B"/>
    <property type="match status" value="1"/>
</dbReference>
<feature type="domain" description="HECT" evidence="7">
    <location>
        <begin position="778"/>
        <end position="1107"/>
    </location>
</feature>
<feature type="compositionally biased region" description="Polar residues" evidence="6">
    <location>
        <begin position="459"/>
        <end position="476"/>
    </location>
</feature>
<dbReference type="Gene3D" id="3.30.2160.10">
    <property type="entry name" value="Hect, E3 ligase catalytic domain"/>
    <property type="match status" value="1"/>
</dbReference>
<keyword evidence="9" id="KW-1185">Reference proteome</keyword>
<accession>A0A8H7PSH4</accession>
<dbReference type="InterPro" id="IPR000569">
    <property type="entry name" value="HECT_dom"/>
</dbReference>
<feature type="active site" description="Glycyl thioester intermediate" evidence="5">
    <location>
        <position position="1106"/>
    </location>
</feature>
<evidence type="ECO:0000256" key="4">
    <source>
        <dbReference type="ARBA" id="ARBA00022786"/>
    </source>
</evidence>
<evidence type="ECO:0000256" key="2">
    <source>
        <dbReference type="ARBA" id="ARBA00012485"/>
    </source>
</evidence>
<dbReference type="SMART" id="SM00119">
    <property type="entry name" value="HECTc"/>
    <property type="match status" value="1"/>
</dbReference>
<feature type="region of interest" description="Disordered" evidence="6">
    <location>
        <begin position="459"/>
        <end position="478"/>
    </location>
</feature>
<dbReference type="PROSITE" id="PS00018">
    <property type="entry name" value="EF_HAND_1"/>
    <property type="match status" value="1"/>
</dbReference>
<evidence type="ECO:0000256" key="5">
    <source>
        <dbReference type="PROSITE-ProRule" id="PRU00104"/>
    </source>
</evidence>
<reference evidence="8" key="1">
    <citation type="submission" date="2020-12" db="EMBL/GenBank/DDBJ databases">
        <title>Metabolic potential, ecology and presence of endohyphal bacteria is reflected in genomic diversity of Mucoromycotina.</title>
        <authorList>
            <person name="Muszewska A."/>
            <person name="Okrasinska A."/>
            <person name="Steczkiewicz K."/>
            <person name="Drgas O."/>
            <person name="Orlowska M."/>
            <person name="Perlinska-Lenart U."/>
            <person name="Aleksandrzak-Piekarczyk T."/>
            <person name="Szatraj K."/>
            <person name="Zielenkiewicz U."/>
            <person name="Pilsyk S."/>
            <person name="Malc E."/>
            <person name="Mieczkowski P."/>
            <person name="Kruszewska J.S."/>
            <person name="Biernat P."/>
            <person name="Pawlowska J."/>
        </authorList>
    </citation>
    <scope>NUCLEOTIDE SEQUENCE</scope>
    <source>
        <strain evidence="8">WA0000067209</strain>
    </source>
</reference>
<dbReference type="Proteomes" id="UP000654370">
    <property type="component" value="Unassembled WGS sequence"/>
</dbReference>
<comment type="caution">
    <text evidence="8">The sequence shown here is derived from an EMBL/GenBank/DDBJ whole genome shotgun (WGS) entry which is preliminary data.</text>
</comment>
<dbReference type="Gene3D" id="3.90.1750.10">
    <property type="entry name" value="Hect, E3 ligase catalytic domains"/>
    <property type="match status" value="1"/>
</dbReference>
<evidence type="ECO:0000313" key="8">
    <source>
        <dbReference type="EMBL" id="KAG2179095.1"/>
    </source>
</evidence>
<dbReference type="InterPro" id="IPR018247">
    <property type="entry name" value="EF_Hand_1_Ca_BS"/>
</dbReference>
<dbReference type="PANTHER" id="PTHR45700">
    <property type="entry name" value="UBIQUITIN-PROTEIN LIGASE E3C"/>
    <property type="match status" value="1"/>
</dbReference>